<dbReference type="EMBL" id="JWIO01000006">
    <property type="protein sequence ID" value="KLL12306.1"/>
    <property type="molecule type" value="Genomic_DNA"/>
</dbReference>
<name>A0ABR5F6E5_9ACTN</name>
<dbReference type="Proteomes" id="UP000035425">
    <property type="component" value="Unassembled WGS sequence"/>
</dbReference>
<keyword evidence="2" id="KW-1185">Reference proteome</keyword>
<dbReference type="InterPro" id="IPR036412">
    <property type="entry name" value="HAD-like_sf"/>
</dbReference>
<dbReference type="PANTHER" id="PTHR10000">
    <property type="entry name" value="PHOSPHOSERINE PHOSPHATASE"/>
    <property type="match status" value="1"/>
</dbReference>
<organism evidence="1 2">
    <name type="scientific">Protofrankia coriariae</name>
    <dbReference type="NCBI Taxonomy" id="1562887"/>
    <lineage>
        <taxon>Bacteria</taxon>
        <taxon>Bacillati</taxon>
        <taxon>Actinomycetota</taxon>
        <taxon>Actinomycetes</taxon>
        <taxon>Frankiales</taxon>
        <taxon>Frankiaceae</taxon>
        <taxon>Protofrankia</taxon>
    </lineage>
</organism>
<protein>
    <submittedName>
        <fullName evidence="1">Haloacid dehalogenase</fullName>
    </submittedName>
</protein>
<dbReference type="SUPFAM" id="SSF56784">
    <property type="entry name" value="HAD-like"/>
    <property type="match status" value="1"/>
</dbReference>
<dbReference type="Gene3D" id="3.30.1240.10">
    <property type="match status" value="1"/>
</dbReference>
<comment type="caution">
    <text evidence="1">The sequence shown here is derived from an EMBL/GenBank/DDBJ whole genome shotgun (WGS) entry which is preliminary data.</text>
</comment>
<reference evidence="1 2" key="1">
    <citation type="submission" date="2014-12" db="EMBL/GenBank/DDBJ databases">
        <title>Frankia sp. BMG5.1 draft genome.</title>
        <authorList>
            <person name="Gtari M."/>
            <person name="Ghodhbane-Gtari F."/>
            <person name="Nouioui I."/>
            <person name="Ktari A."/>
            <person name="Hezbri K."/>
            <person name="Mimouni W."/>
            <person name="Sbissi I."/>
            <person name="Ayari A."/>
            <person name="Yamanaka T."/>
            <person name="Normand P."/>
            <person name="Tisa L.S."/>
            <person name="Boudabous A."/>
        </authorList>
    </citation>
    <scope>NUCLEOTIDE SEQUENCE [LARGE SCALE GENOMIC DNA]</scope>
    <source>
        <strain evidence="1 2">BMG5.1</strain>
    </source>
</reference>
<accession>A0ABR5F6E5</accession>
<gene>
    <name evidence="1" type="ORF">FrCorBMG51_06445</name>
</gene>
<dbReference type="InterPro" id="IPR023214">
    <property type="entry name" value="HAD_sf"/>
</dbReference>
<dbReference type="PANTHER" id="PTHR10000:SF8">
    <property type="entry name" value="HAD SUPERFAMILY HYDROLASE-LIKE, TYPE 3"/>
    <property type="match status" value="1"/>
</dbReference>
<sequence length="271" mass="29139">MSVRVVYTDLDGTMVGPRGCFFRSEDHSVTLDPAHALIDLHRAGIALVLVSGRTRPQLTEAASIFGADGFIAELGAIVGWDHGHSSQILRGAMPETFDRIPDELVTALVAQYPGRLEAHRSWIRGREIDIMLRGNIDVVAADAWLAAEGYGWLTMRDNGIIARATMPDLDDVPHVYHLVPDGVSKGAAVAFDLARRGLRPEQAIAIGDSASDLVMADHVGRMHLVANALHHTDLIDLLPGYDNVVVEDGTLGAGWVSAVRSVLPTPRPAAV</sequence>
<evidence type="ECO:0000313" key="2">
    <source>
        <dbReference type="Proteomes" id="UP000035425"/>
    </source>
</evidence>
<dbReference type="Gene3D" id="3.40.50.1000">
    <property type="entry name" value="HAD superfamily/HAD-like"/>
    <property type="match status" value="2"/>
</dbReference>
<dbReference type="RefSeq" id="WP_047222142.1">
    <property type="nucleotide sequence ID" value="NZ_JWIO01000006.1"/>
</dbReference>
<dbReference type="Pfam" id="PF08282">
    <property type="entry name" value="Hydrolase_3"/>
    <property type="match status" value="1"/>
</dbReference>
<evidence type="ECO:0000313" key="1">
    <source>
        <dbReference type="EMBL" id="KLL12306.1"/>
    </source>
</evidence>
<proteinExistence type="predicted"/>